<dbReference type="InterPro" id="IPR017972">
    <property type="entry name" value="Cyt_P450_CS"/>
</dbReference>
<dbReference type="Pfam" id="PF00067">
    <property type="entry name" value="p450"/>
    <property type="match status" value="1"/>
</dbReference>
<dbReference type="PROSITE" id="PS00086">
    <property type="entry name" value="CYTOCHROME_P450"/>
    <property type="match status" value="1"/>
</dbReference>
<dbReference type="RefSeq" id="WP_106705969.1">
    <property type="nucleotide sequence ID" value="NZ_PXXU01000007.1"/>
</dbReference>
<dbReference type="EMBL" id="PXXU01000007">
    <property type="protein sequence ID" value="PSJ18320.1"/>
    <property type="molecule type" value="Genomic_DNA"/>
</dbReference>
<keyword evidence="2" id="KW-0349">Heme</keyword>
<dbReference type="GO" id="GO:0004497">
    <property type="term" value="F:monooxygenase activity"/>
    <property type="evidence" value="ECO:0007669"/>
    <property type="project" value="UniProtKB-KW"/>
</dbReference>
<dbReference type="PANTHER" id="PTHR46696:SF1">
    <property type="entry name" value="CYTOCHROME P450 YJIB-RELATED"/>
    <property type="match status" value="1"/>
</dbReference>
<evidence type="ECO:0000256" key="1">
    <source>
        <dbReference type="ARBA" id="ARBA00010617"/>
    </source>
</evidence>
<evidence type="ECO:0000313" key="3">
    <source>
        <dbReference type="EMBL" id="PSJ18320.1"/>
    </source>
</evidence>
<keyword evidence="2" id="KW-0503">Monooxygenase</keyword>
<accession>A0A2P7NXW8</accession>
<dbReference type="Proteomes" id="UP000241912">
    <property type="component" value="Unassembled WGS sequence"/>
</dbReference>
<dbReference type="OrthoDB" id="4168525at2"/>
<dbReference type="Gene3D" id="1.10.630.10">
    <property type="entry name" value="Cytochrome P450"/>
    <property type="match status" value="1"/>
</dbReference>
<gene>
    <name evidence="3" type="ORF">C7H79_03820</name>
</gene>
<comment type="caution">
    <text evidence="3">The sequence shown here is derived from an EMBL/GenBank/DDBJ whole genome shotgun (WGS) entry which is preliminary data.</text>
</comment>
<dbReference type="InterPro" id="IPR036396">
    <property type="entry name" value="Cyt_P450_sf"/>
</dbReference>
<organism evidence="3 4">
    <name type="scientific">Nitrosomonas supralitoralis</name>
    <dbReference type="NCBI Taxonomy" id="2116706"/>
    <lineage>
        <taxon>Bacteria</taxon>
        <taxon>Pseudomonadati</taxon>
        <taxon>Pseudomonadota</taxon>
        <taxon>Betaproteobacteria</taxon>
        <taxon>Nitrosomonadales</taxon>
        <taxon>Nitrosomonadaceae</taxon>
        <taxon>Nitrosomonas</taxon>
    </lineage>
</organism>
<dbReference type="GO" id="GO:0020037">
    <property type="term" value="F:heme binding"/>
    <property type="evidence" value="ECO:0007669"/>
    <property type="project" value="InterPro"/>
</dbReference>
<dbReference type="AlphaFoldDB" id="A0A2P7NXW8"/>
<protein>
    <submittedName>
        <fullName evidence="3">Cytochrome P450</fullName>
    </submittedName>
</protein>
<dbReference type="GO" id="GO:0005506">
    <property type="term" value="F:iron ion binding"/>
    <property type="evidence" value="ECO:0007669"/>
    <property type="project" value="InterPro"/>
</dbReference>
<name>A0A2P7NXW8_9PROT</name>
<dbReference type="PANTHER" id="PTHR46696">
    <property type="entry name" value="P450, PUTATIVE (EUROFUNG)-RELATED"/>
    <property type="match status" value="1"/>
</dbReference>
<evidence type="ECO:0000256" key="2">
    <source>
        <dbReference type="RuleBase" id="RU000461"/>
    </source>
</evidence>
<comment type="similarity">
    <text evidence="1 2">Belongs to the cytochrome P450 family.</text>
</comment>
<sequence>MNTSTSYLERYDAATDADKFPLVRRWMDTEPLPFFKELRAKRPILVTPDCTLVTQFDDVREILTMYKIFTVKPYVPKMDNYLMAHDDDALHTREKSLMQFMLNRDDLPRVRNMVADIAKEILSNANGQIEVVNNFCRMVPATLVQKYFGLTGAKREDLIEWSYWNQYDTFHNQPFDLASPELSQRIIDRHNETSKKLSDFITMLIAKRLLAVKLEKLTLSTIVRLEDDIVTRMLRTSFAKELDFDIKRLGINAGGLLIGAIETTSQAVAQVLQYLFQHSEWLEKAKTAAQKEDLTEFDGIVWEALRFVPITPYLFRTTVSDYTAAKGTDHETVLRAGTYVLPVTLSATFDERAFESPEEFIPQRNWYNYFHFGFGAHQCLGRYVGMVMIPEMVRQVFLKKSIEPKGNIDYKSGPFPESYALSWNTQ</sequence>
<reference evidence="3 4" key="1">
    <citation type="submission" date="2018-03" db="EMBL/GenBank/DDBJ databases">
        <title>Draft genome of Nitrosomonas supralitoralis APG5.</title>
        <authorList>
            <person name="Urakawa H."/>
            <person name="Lopez J.V."/>
        </authorList>
    </citation>
    <scope>NUCLEOTIDE SEQUENCE [LARGE SCALE GENOMIC DNA]</scope>
    <source>
        <strain evidence="3 4">APG5</strain>
    </source>
</reference>
<evidence type="ECO:0000313" key="4">
    <source>
        <dbReference type="Proteomes" id="UP000241912"/>
    </source>
</evidence>
<keyword evidence="2" id="KW-0408">Iron</keyword>
<dbReference type="InterPro" id="IPR001128">
    <property type="entry name" value="Cyt_P450"/>
</dbReference>
<dbReference type="SUPFAM" id="SSF48264">
    <property type="entry name" value="Cytochrome P450"/>
    <property type="match status" value="1"/>
</dbReference>
<dbReference type="GO" id="GO:0016705">
    <property type="term" value="F:oxidoreductase activity, acting on paired donors, with incorporation or reduction of molecular oxygen"/>
    <property type="evidence" value="ECO:0007669"/>
    <property type="project" value="InterPro"/>
</dbReference>
<keyword evidence="2" id="KW-0560">Oxidoreductase</keyword>
<keyword evidence="2" id="KW-0479">Metal-binding</keyword>
<proteinExistence type="inferred from homology"/>
<keyword evidence="4" id="KW-1185">Reference proteome</keyword>